<gene>
    <name evidence="5" type="primary">hycE</name>
    <name evidence="5" type="ORF">CLHOM_23630</name>
</gene>
<proteinExistence type="predicted"/>
<comment type="caution">
    <text evidence="5">The sequence shown here is derived from an EMBL/GenBank/DDBJ whole genome shotgun (WGS) entry which is preliminary data.</text>
</comment>
<dbReference type="STRING" id="36844.SAMN04488501_106122"/>
<dbReference type="InterPro" id="IPR037232">
    <property type="entry name" value="NADH_quin_OxRdtase_su_C/D-like"/>
</dbReference>
<dbReference type="Pfam" id="PF00346">
    <property type="entry name" value="Complex1_49kDa"/>
    <property type="match status" value="2"/>
</dbReference>
<evidence type="ECO:0000259" key="4">
    <source>
        <dbReference type="Pfam" id="PF00346"/>
    </source>
</evidence>
<dbReference type="PATRIC" id="fig|1121318.3.peg.2377"/>
<dbReference type="RefSeq" id="WP_052221873.1">
    <property type="nucleotide sequence ID" value="NZ_LHUR01000027.1"/>
</dbReference>
<dbReference type="InterPro" id="IPR029014">
    <property type="entry name" value="NiFe-Hase_large"/>
</dbReference>
<feature type="domain" description="NADH-quinone oxidoreductase subunit D" evidence="4">
    <location>
        <begin position="451"/>
        <end position="526"/>
    </location>
</feature>
<dbReference type="AlphaFoldDB" id="A0A0L6Z8G4"/>
<dbReference type="GO" id="GO:0051287">
    <property type="term" value="F:NAD binding"/>
    <property type="evidence" value="ECO:0007669"/>
    <property type="project" value="InterPro"/>
</dbReference>
<dbReference type="PANTHER" id="PTHR43485:SF1">
    <property type="entry name" value="FORMATE HYDROGENLYASE SUBUNIT 5-RELATED"/>
    <property type="match status" value="1"/>
</dbReference>
<dbReference type="GO" id="GO:0016829">
    <property type="term" value="F:lyase activity"/>
    <property type="evidence" value="ECO:0007669"/>
    <property type="project" value="UniProtKB-KW"/>
</dbReference>
<feature type="domain" description="NADH-quinone oxidoreductase subunit D" evidence="4">
    <location>
        <begin position="296"/>
        <end position="449"/>
    </location>
</feature>
<keyword evidence="5" id="KW-0456">Lyase</keyword>
<dbReference type="GO" id="GO:0016651">
    <property type="term" value="F:oxidoreductase activity, acting on NAD(P)H"/>
    <property type="evidence" value="ECO:0007669"/>
    <property type="project" value="InterPro"/>
</dbReference>
<evidence type="ECO:0000256" key="2">
    <source>
        <dbReference type="ARBA" id="ARBA00023027"/>
    </source>
</evidence>
<evidence type="ECO:0000259" key="3">
    <source>
        <dbReference type="Pfam" id="PF00329"/>
    </source>
</evidence>
<dbReference type="EMBL" id="LHUR01000027">
    <property type="protein sequence ID" value="KOA19257.1"/>
    <property type="molecule type" value="Genomic_DNA"/>
</dbReference>
<keyword evidence="2" id="KW-0520">NAD</keyword>
<dbReference type="SUPFAM" id="SSF143243">
    <property type="entry name" value="Nqo5-like"/>
    <property type="match status" value="1"/>
</dbReference>
<dbReference type="Proteomes" id="UP000037043">
    <property type="component" value="Unassembled WGS sequence"/>
</dbReference>
<dbReference type="SUPFAM" id="SSF56762">
    <property type="entry name" value="HydB/Nqo4-like"/>
    <property type="match status" value="1"/>
</dbReference>
<keyword evidence="6" id="KW-1185">Reference proteome</keyword>
<dbReference type="PANTHER" id="PTHR43485">
    <property type="entry name" value="HYDROGENASE-4 COMPONENT G"/>
    <property type="match status" value="1"/>
</dbReference>
<name>A0A0L6Z8G4_9CLOT</name>
<dbReference type="InterPro" id="IPR052197">
    <property type="entry name" value="ComplexI_49kDa-like"/>
</dbReference>
<dbReference type="GO" id="GO:0008137">
    <property type="term" value="F:NADH dehydrogenase (ubiquinone) activity"/>
    <property type="evidence" value="ECO:0007669"/>
    <property type="project" value="InterPro"/>
</dbReference>
<accession>A0A0L6Z8G4</accession>
<evidence type="ECO:0000313" key="6">
    <source>
        <dbReference type="Proteomes" id="UP000037043"/>
    </source>
</evidence>
<keyword evidence="1" id="KW-0560">Oxidoreductase</keyword>
<dbReference type="GO" id="GO:0048038">
    <property type="term" value="F:quinone binding"/>
    <property type="evidence" value="ECO:0007669"/>
    <property type="project" value="InterPro"/>
</dbReference>
<feature type="domain" description="NADH:ubiquinone oxidoreductase 30kDa subunit" evidence="3">
    <location>
        <begin position="35"/>
        <end position="146"/>
    </location>
</feature>
<evidence type="ECO:0000256" key="1">
    <source>
        <dbReference type="ARBA" id="ARBA00023002"/>
    </source>
</evidence>
<sequence>MNIALLKEELISQKYNSIIKNKNELYVDSDISNVKELVNTFLSKYKLKFIAEFCNEDFTKADLENNFIINIIFTNSKEGYFVVLRYETKEEIISLQDALFQSHLFEREISDLFGLKIVDGIDKRELVKHEKWQKDIYPLRKSFPHGAKLQEKDEIPPYKFKEIAGDGAYQIPVGPVHAGIIEPGHFRFSVIGEPIENLEIRLNYKHRGIEKLCENIEANQLNLLFERMACESSVAYAESYALLVEKLLNFNVPNEIKALRVVLLELERIYNFLGDIAGICVDVGFSYPAKKYGYFQEQIHQLCERITGSRFMRNAITPCGINIDFRKEQIEDIKATLEGLKNRMNKIIGITLDTVSFLDRVENTGIVRNKTARKLYMTGVVGRASRINYDVRKSFPYEIYEMFKNSNNVEEIGGVFERYKLKISEIWDAFKFISISLDCITKDIIKTKNQFNLVEGTEALTAVETVKGELIVYGQVGKNNKFNRIYFKTPSFTNWNGLTYAVLGEIVPDFPLCNKSFNMSYSENDK</sequence>
<organism evidence="5 6">
    <name type="scientific">Clostridium homopropionicum DSM 5847</name>
    <dbReference type="NCBI Taxonomy" id="1121318"/>
    <lineage>
        <taxon>Bacteria</taxon>
        <taxon>Bacillati</taxon>
        <taxon>Bacillota</taxon>
        <taxon>Clostridia</taxon>
        <taxon>Eubacteriales</taxon>
        <taxon>Clostridiaceae</taxon>
        <taxon>Clostridium</taxon>
    </lineage>
</organism>
<dbReference type="InterPro" id="IPR001135">
    <property type="entry name" value="NADH_Q_OxRdtase_suD"/>
</dbReference>
<reference evidence="6" key="1">
    <citation type="submission" date="2015-08" db="EMBL/GenBank/DDBJ databases">
        <title>Genome sequence of the strict anaerobe Clostridium homopropionicum LuHBu1 (DSM 5847T).</title>
        <authorList>
            <person name="Poehlein A."/>
            <person name="Beck M."/>
            <person name="Schiel-Bengelsdorf B."/>
            <person name="Bengelsdorf F.R."/>
            <person name="Daniel R."/>
            <person name="Duerre P."/>
        </authorList>
    </citation>
    <scope>NUCLEOTIDE SEQUENCE [LARGE SCALE GENOMIC DNA]</scope>
    <source>
        <strain evidence="6">DSM 5847</strain>
    </source>
</reference>
<protein>
    <submittedName>
        <fullName evidence="5">Formate hydrogenlyase subunit 5</fullName>
    </submittedName>
</protein>
<dbReference type="InterPro" id="IPR001268">
    <property type="entry name" value="NADH_UbQ_OxRdtase_30kDa_su"/>
</dbReference>
<dbReference type="Gene3D" id="1.10.645.10">
    <property type="entry name" value="Cytochrome-c3 Hydrogenase, chain B"/>
    <property type="match status" value="1"/>
</dbReference>
<evidence type="ECO:0000313" key="5">
    <source>
        <dbReference type="EMBL" id="KOA19257.1"/>
    </source>
</evidence>
<dbReference type="Pfam" id="PF00329">
    <property type="entry name" value="Complex1_30kDa"/>
    <property type="match status" value="1"/>
</dbReference>